<feature type="compositionally biased region" description="Basic and acidic residues" evidence="2">
    <location>
        <begin position="93"/>
        <end position="107"/>
    </location>
</feature>
<dbReference type="InterPro" id="IPR053183">
    <property type="entry name" value="ASL1"/>
</dbReference>
<dbReference type="GO" id="GO:0000981">
    <property type="term" value="F:DNA-binding transcription factor activity, RNA polymerase II-specific"/>
    <property type="evidence" value="ECO:0007669"/>
    <property type="project" value="InterPro"/>
</dbReference>
<dbReference type="PANTHER" id="PTHR34154:SF3">
    <property type="entry name" value="ALKALI-SENSITIVE LINKAGE PROTEIN 1"/>
    <property type="match status" value="1"/>
</dbReference>
<dbReference type="CDD" id="cd00067">
    <property type="entry name" value="GAL4"/>
    <property type="match status" value="1"/>
</dbReference>
<comment type="caution">
    <text evidence="4">The sequence shown here is derived from an EMBL/GenBank/DDBJ whole genome shotgun (WGS) entry which is preliminary data.</text>
</comment>
<dbReference type="GO" id="GO:0071966">
    <property type="term" value="P:fungal-type cell wall polysaccharide metabolic process"/>
    <property type="evidence" value="ECO:0007669"/>
    <property type="project" value="TreeGrafter"/>
</dbReference>
<dbReference type="STRING" id="113226.A0A139I8Y7"/>
<dbReference type="InterPro" id="IPR001138">
    <property type="entry name" value="Zn2Cys6_DnaBD"/>
</dbReference>
<evidence type="ECO:0000313" key="4">
    <source>
        <dbReference type="EMBL" id="KXT11184.1"/>
    </source>
</evidence>
<dbReference type="GO" id="GO:0009277">
    <property type="term" value="C:fungal-type cell wall"/>
    <property type="evidence" value="ECO:0007669"/>
    <property type="project" value="TreeGrafter"/>
</dbReference>
<keyword evidence="5" id="KW-1185">Reference proteome</keyword>
<feature type="region of interest" description="Disordered" evidence="2">
    <location>
        <begin position="800"/>
        <end position="823"/>
    </location>
</feature>
<sequence>MAESSEQAQQTERYPSPTTANNSLPFYQQLQQAAGPGPGPGAGPGAGTAQHEHDAEAEGQRRREQGPSDTPEGATANVAASEPESAQQSPDYRYADRREHAQDENGHFRSSASHAMGSFGSFGAPHMLPHGEAASAAMPQGSVAYAQHNGTPDAAPPIPDKNPNKRSKVSRACDECRRKKIRCDAVDETGAVPCTNCARTGARCAFSRQPMKRGPSKGYIKELAERLNSLEQSVHPGHMQQQHRYEVQQLHQAMVEGLQQYGNHDPLLVQDPRAGDKRTHDTAEALHVGQPPASAAPMAASQYSPQYVHAQAPVPQPGAMQPFWRHGPPNDSRREAVGVAFDAESNVPAPATFDWDEAVIDEYYRIIHQTFPLLPNNKNRLQQRLSECPASLREAFLAALDCLMRTFPTTNLEPNPNYAQALKKTAELLAKYPFDNPSSHNNATNLVYLQTLIMMALESDNHGPATIRGQAGPSRAEWLGRAAGVAGQLEINVIRTSSQSLIQGDRDSEERLARRVWWVLFILDRWHASSTADLLKLPENSVVLLPEDQILLGESTYNLARLSFIIGHLAAILTTTKTPSTDVMAPSNPASSLLGLTLAGEIDRFRESVESVWGSLNLVHLSYHHCHLLIKRLNPMSEPTDLVGHSVKVATMLNSRMTPVTPLNHHFGALAAMTLCELCDLGKTRAEAMKGLDQMIEALGQGRGLAGKQESEGWDGAVRELVTRKKEKMLQQGNGLHNLADAAVGADEGNYDPTMITRYGYLNSLAQGAFGRDVGNSNKTKSTFTMSAFIQKQADKLLNKVQNHQQSSSTPSPSPPRSKRGLCWPVENQDPVHIFTKPGSKISWIYNWSPNPTPNSTSLEFVPMQWNHVNIDQLGTCSAAASSLLAFNEPELPSQSNMSPQLAADEWIRCIEPLRKSGKARAGSPGISSAPDGVRWMQEFLRLIRERGGDVDFWCLHWYGEGLGGFYDYIWSTHHRLDPSKPVWITEFAPTNWNEANPLPKEHVDSFMKESIKYLDSLDWVERYAFFGPMRDTGTVGRHARFLDDDGKLTDLGRAYRDS</sequence>
<evidence type="ECO:0000259" key="3">
    <source>
        <dbReference type="PROSITE" id="PS50048"/>
    </source>
</evidence>
<dbReference type="CDD" id="cd12148">
    <property type="entry name" value="fungal_TF_MHR"/>
    <property type="match status" value="1"/>
</dbReference>
<dbReference type="Gene3D" id="3.20.20.80">
    <property type="entry name" value="Glycosidases"/>
    <property type="match status" value="1"/>
</dbReference>
<feature type="compositionally biased region" description="Basic and acidic residues" evidence="2">
    <location>
        <begin position="50"/>
        <end position="66"/>
    </location>
</feature>
<feature type="region of interest" description="Disordered" evidence="2">
    <location>
        <begin position="145"/>
        <end position="171"/>
    </location>
</feature>
<feature type="region of interest" description="Disordered" evidence="2">
    <location>
        <begin position="1"/>
        <end position="112"/>
    </location>
</feature>
<evidence type="ECO:0000256" key="1">
    <source>
        <dbReference type="ARBA" id="ARBA00023242"/>
    </source>
</evidence>
<dbReference type="InterPro" id="IPR017853">
    <property type="entry name" value="GH"/>
</dbReference>
<feature type="domain" description="Zn(2)-C6 fungal-type" evidence="3">
    <location>
        <begin position="172"/>
        <end position="206"/>
    </location>
</feature>
<dbReference type="Pfam" id="PF11790">
    <property type="entry name" value="Glyco_hydro_cc"/>
    <property type="match status" value="1"/>
</dbReference>
<dbReference type="SMART" id="SM00066">
    <property type="entry name" value="GAL4"/>
    <property type="match status" value="1"/>
</dbReference>
<dbReference type="SUPFAM" id="SSF51445">
    <property type="entry name" value="(Trans)glycosidases"/>
    <property type="match status" value="1"/>
</dbReference>
<dbReference type="GO" id="GO:0008270">
    <property type="term" value="F:zinc ion binding"/>
    <property type="evidence" value="ECO:0007669"/>
    <property type="project" value="InterPro"/>
</dbReference>
<dbReference type="Gene3D" id="4.10.240.10">
    <property type="entry name" value="Zn(2)-C6 fungal-type DNA-binding domain"/>
    <property type="match status" value="1"/>
</dbReference>
<dbReference type="Pfam" id="PF00172">
    <property type="entry name" value="Zn_clus"/>
    <property type="match status" value="1"/>
</dbReference>
<keyword evidence="1" id="KW-0539">Nucleus</keyword>
<protein>
    <recommendedName>
        <fullName evidence="3">Zn(2)-C6 fungal-type domain-containing protein</fullName>
    </recommendedName>
</protein>
<evidence type="ECO:0000313" key="5">
    <source>
        <dbReference type="Proteomes" id="UP000073492"/>
    </source>
</evidence>
<dbReference type="Proteomes" id="UP000073492">
    <property type="component" value="Unassembled WGS sequence"/>
</dbReference>
<dbReference type="InterPro" id="IPR036864">
    <property type="entry name" value="Zn2-C6_fun-type_DNA-bd_sf"/>
</dbReference>
<dbReference type="EMBL" id="LFZO01000217">
    <property type="protein sequence ID" value="KXT11184.1"/>
    <property type="molecule type" value="Genomic_DNA"/>
</dbReference>
<gene>
    <name evidence="4" type="ORF">AC579_6861</name>
</gene>
<dbReference type="PROSITE" id="PS50048">
    <property type="entry name" value="ZN2_CY6_FUNGAL_2"/>
    <property type="match status" value="1"/>
</dbReference>
<dbReference type="SUPFAM" id="SSF57701">
    <property type="entry name" value="Zn2/Cys6 DNA-binding domain"/>
    <property type="match status" value="1"/>
</dbReference>
<dbReference type="AlphaFoldDB" id="A0A139I8Y7"/>
<evidence type="ECO:0000256" key="2">
    <source>
        <dbReference type="SAM" id="MobiDB-lite"/>
    </source>
</evidence>
<dbReference type="OrthoDB" id="5426978at2759"/>
<dbReference type="PROSITE" id="PS00463">
    <property type="entry name" value="ZN2_CY6_FUNGAL_1"/>
    <property type="match status" value="1"/>
</dbReference>
<proteinExistence type="predicted"/>
<name>A0A139I8Y7_9PEZI</name>
<dbReference type="PANTHER" id="PTHR34154">
    <property type="entry name" value="ALKALI-SENSITIVE LINKAGE PROTEIN 1"/>
    <property type="match status" value="1"/>
</dbReference>
<accession>A0A139I8Y7</accession>
<dbReference type="InterPro" id="IPR024655">
    <property type="entry name" value="Asl1_glyco_hydro_catalytic"/>
</dbReference>
<organism evidence="4 5">
    <name type="scientific">Pseudocercospora musae</name>
    <dbReference type="NCBI Taxonomy" id="113226"/>
    <lineage>
        <taxon>Eukaryota</taxon>
        <taxon>Fungi</taxon>
        <taxon>Dikarya</taxon>
        <taxon>Ascomycota</taxon>
        <taxon>Pezizomycotina</taxon>
        <taxon>Dothideomycetes</taxon>
        <taxon>Dothideomycetidae</taxon>
        <taxon>Mycosphaerellales</taxon>
        <taxon>Mycosphaerellaceae</taxon>
        <taxon>Pseudocercospora</taxon>
    </lineage>
</organism>
<reference evidence="4 5" key="1">
    <citation type="submission" date="2015-07" db="EMBL/GenBank/DDBJ databases">
        <title>Comparative genomics of the Sigatoka disease complex on banana suggests a link between parallel evolutionary changes in Pseudocercospora fijiensis and Pseudocercospora eumusae and increased virulence on the banana host.</title>
        <authorList>
            <person name="Chang T.-C."/>
            <person name="Salvucci A."/>
            <person name="Crous P.W."/>
            <person name="Stergiopoulos I."/>
        </authorList>
    </citation>
    <scope>NUCLEOTIDE SEQUENCE [LARGE SCALE GENOMIC DNA]</scope>
    <source>
        <strain evidence="4 5">CBS 116634</strain>
    </source>
</reference>
<feature type="compositionally biased region" description="Polar residues" evidence="2">
    <location>
        <begin position="1"/>
        <end position="32"/>
    </location>
</feature>